<dbReference type="GO" id="GO:0016787">
    <property type="term" value="F:hydrolase activity"/>
    <property type="evidence" value="ECO:0007669"/>
    <property type="project" value="UniProtKB-KW"/>
</dbReference>
<dbReference type="InterPro" id="IPR029058">
    <property type="entry name" value="AB_hydrolase_fold"/>
</dbReference>
<dbReference type="Proteomes" id="UP000003947">
    <property type="component" value="Unassembled WGS sequence"/>
</dbReference>
<dbReference type="PATRIC" id="fig|864069.3.peg.1108"/>
<keyword evidence="2" id="KW-0012">Acyltransferase</keyword>
<protein>
    <submittedName>
        <fullName evidence="2">Putative hydrolase or acyltransferase of alpha/beta superfamily</fullName>
    </submittedName>
</protein>
<dbReference type="PRINTS" id="PR00111">
    <property type="entry name" value="ABHYDROLASE"/>
</dbReference>
<dbReference type="EMBL" id="JH660639">
    <property type="protein sequence ID" value="EIM30189.1"/>
    <property type="molecule type" value="Genomic_DNA"/>
</dbReference>
<dbReference type="InterPro" id="IPR000073">
    <property type="entry name" value="AB_hydrolase_1"/>
</dbReference>
<evidence type="ECO:0000313" key="2">
    <source>
        <dbReference type="EMBL" id="EIM30189.1"/>
    </source>
</evidence>
<dbReference type="AlphaFoldDB" id="I4Z1U7"/>
<keyword evidence="2" id="KW-0378">Hydrolase</keyword>
<keyword evidence="2" id="KW-0808">Transferase</keyword>
<dbReference type="HOGENOM" id="CLU_020336_27_2_5"/>
<reference evidence="2 3" key="1">
    <citation type="submission" date="2012-02" db="EMBL/GenBank/DDBJ databases">
        <title>Improved High-Quality Draft sequence of Microvirga sp. WSM3557.</title>
        <authorList>
            <consortium name="US DOE Joint Genome Institute"/>
            <person name="Lucas S."/>
            <person name="Han J."/>
            <person name="Lapidus A."/>
            <person name="Cheng J.-F."/>
            <person name="Goodwin L."/>
            <person name="Pitluck S."/>
            <person name="Peters L."/>
            <person name="Zhang X."/>
            <person name="Detter J.C."/>
            <person name="Han C."/>
            <person name="Tapia R."/>
            <person name="Land M."/>
            <person name="Hauser L."/>
            <person name="Kyrpides N."/>
            <person name="Ivanova N."/>
            <person name="Pagani I."/>
            <person name="Brau L."/>
            <person name="Yates R."/>
            <person name="O'Hara G."/>
            <person name="Rui T."/>
            <person name="Howieson J."/>
            <person name="Reeve W."/>
            <person name="Woyke T."/>
        </authorList>
    </citation>
    <scope>NUCLEOTIDE SEQUENCE [LARGE SCALE GENOMIC DNA]</scope>
    <source>
        <strain evidence="2 3">WSM3557</strain>
    </source>
</reference>
<proteinExistence type="predicted"/>
<dbReference type="OrthoDB" id="9796770at2"/>
<sequence>MSDPVFRSDADAVEIMREYRAVLDHWPVPKQEIELSTSQGPTFVLGCGPETAPPVVLLHGAQANSAAWRPDIALWSRCFRLYAVDMIGEAGLSARVRPPLIGDTYAIWLDDVFTGLGLARAALVGTSLGGWLALDYAMRRPSRASALVLMCPAGIGRQKSFLVAVAPYLLLGAWGKRKIVEKVFGPAPKRLPADLEAISPLMDSISRAIKPRVIKIPQLSNAALEALTMPLLAIMGGRDVLIDSYDTRLRLERHVPNAEVCFIEEGYHFLPDQAPRVFDFLVRNLQGHDAQTCRDSKSCAAADE</sequence>
<keyword evidence="3" id="KW-1185">Reference proteome</keyword>
<dbReference type="STRING" id="864069.MicloDRAFT_00009940"/>
<dbReference type="InterPro" id="IPR050266">
    <property type="entry name" value="AB_hydrolase_sf"/>
</dbReference>
<feature type="domain" description="AB hydrolase-1" evidence="1">
    <location>
        <begin position="53"/>
        <end position="207"/>
    </location>
</feature>
<dbReference type="Pfam" id="PF00561">
    <property type="entry name" value="Abhydrolase_1"/>
    <property type="match status" value="1"/>
</dbReference>
<name>I4Z1U7_9HYPH</name>
<dbReference type="PANTHER" id="PTHR43798">
    <property type="entry name" value="MONOACYLGLYCEROL LIPASE"/>
    <property type="match status" value="1"/>
</dbReference>
<dbReference type="SUPFAM" id="SSF53474">
    <property type="entry name" value="alpha/beta-Hydrolases"/>
    <property type="match status" value="1"/>
</dbReference>
<gene>
    <name evidence="2" type="ORF">MicloDRAFT_00009940</name>
</gene>
<dbReference type="RefSeq" id="WP_009489640.1">
    <property type="nucleotide sequence ID" value="NZ_CP141050.1"/>
</dbReference>
<dbReference type="GO" id="GO:0016746">
    <property type="term" value="F:acyltransferase activity"/>
    <property type="evidence" value="ECO:0007669"/>
    <property type="project" value="UniProtKB-KW"/>
</dbReference>
<evidence type="ECO:0000259" key="1">
    <source>
        <dbReference type="Pfam" id="PF00561"/>
    </source>
</evidence>
<dbReference type="PANTHER" id="PTHR43798:SF33">
    <property type="entry name" value="HYDROLASE, PUTATIVE (AFU_ORTHOLOGUE AFUA_2G14860)-RELATED"/>
    <property type="match status" value="1"/>
</dbReference>
<dbReference type="Gene3D" id="3.40.50.1820">
    <property type="entry name" value="alpha/beta hydrolase"/>
    <property type="match status" value="1"/>
</dbReference>
<dbReference type="eggNOG" id="COG2267">
    <property type="taxonomic scope" value="Bacteria"/>
</dbReference>
<organism evidence="2 3">
    <name type="scientific">Microvirga lotononidis</name>
    <dbReference type="NCBI Taxonomy" id="864069"/>
    <lineage>
        <taxon>Bacteria</taxon>
        <taxon>Pseudomonadati</taxon>
        <taxon>Pseudomonadota</taxon>
        <taxon>Alphaproteobacteria</taxon>
        <taxon>Hyphomicrobiales</taxon>
        <taxon>Methylobacteriaceae</taxon>
        <taxon>Microvirga</taxon>
    </lineage>
</organism>
<dbReference type="GO" id="GO:0016020">
    <property type="term" value="C:membrane"/>
    <property type="evidence" value="ECO:0007669"/>
    <property type="project" value="TreeGrafter"/>
</dbReference>
<accession>I4Z1U7</accession>
<evidence type="ECO:0000313" key="3">
    <source>
        <dbReference type="Proteomes" id="UP000003947"/>
    </source>
</evidence>